<dbReference type="AlphaFoldDB" id="A0A4R4WJJ0"/>
<dbReference type="EMBL" id="SMKR01000130">
    <property type="protein sequence ID" value="TDD18591.1"/>
    <property type="molecule type" value="Genomic_DNA"/>
</dbReference>
<keyword evidence="1" id="KW-0805">Transcription regulation</keyword>
<accession>A0A4R4WJJ0</accession>
<dbReference type="Gene3D" id="1.10.10.10">
    <property type="entry name" value="Winged helix-like DNA-binding domain superfamily/Winged helix DNA-binding domain"/>
    <property type="match status" value="1"/>
</dbReference>
<dbReference type="OrthoDB" id="9792527at2"/>
<organism evidence="5 6">
    <name type="scientific">Kribbella turkmenica</name>
    <dbReference type="NCBI Taxonomy" id="2530375"/>
    <lineage>
        <taxon>Bacteria</taxon>
        <taxon>Bacillati</taxon>
        <taxon>Actinomycetota</taxon>
        <taxon>Actinomycetes</taxon>
        <taxon>Propionibacteriales</taxon>
        <taxon>Kribbellaceae</taxon>
        <taxon>Kribbella</taxon>
    </lineage>
</organism>
<evidence type="ECO:0000313" key="6">
    <source>
        <dbReference type="Proteomes" id="UP000295172"/>
    </source>
</evidence>
<gene>
    <name evidence="5" type="ORF">E1218_25730</name>
</gene>
<dbReference type="SUPFAM" id="SSF46785">
    <property type="entry name" value="Winged helix' DNA-binding domain"/>
    <property type="match status" value="1"/>
</dbReference>
<dbReference type="Pfam" id="PF01638">
    <property type="entry name" value="HxlR"/>
    <property type="match status" value="1"/>
</dbReference>
<dbReference type="SUPFAM" id="SSF55718">
    <property type="entry name" value="SCP-like"/>
    <property type="match status" value="1"/>
</dbReference>
<dbReference type="PROSITE" id="PS51118">
    <property type="entry name" value="HTH_HXLR"/>
    <property type="match status" value="1"/>
</dbReference>
<dbReference type="InterPro" id="IPR002577">
    <property type="entry name" value="HTH_HxlR"/>
</dbReference>
<comment type="caution">
    <text evidence="5">The sequence shown here is derived from an EMBL/GenBank/DDBJ whole genome shotgun (WGS) entry which is preliminary data.</text>
</comment>
<evidence type="ECO:0000256" key="3">
    <source>
        <dbReference type="ARBA" id="ARBA00023163"/>
    </source>
</evidence>
<keyword evidence="6" id="KW-1185">Reference proteome</keyword>
<dbReference type="GO" id="GO:0003677">
    <property type="term" value="F:DNA binding"/>
    <property type="evidence" value="ECO:0007669"/>
    <property type="project" value="UniProtKB-KW"/>
</dbReference>
<dbReference type="Gene3D" id="3.30.1050.10">
    <property type="entry name" value="SCP2 sterol-binding domain"/>
    <property type="match status" value="1"/>
</dbReference>
<keyword evidence="2" id="KW-0238">DNA-binding</keyword>
<protein>
    <submittedName>
        <fullName evidence="5">Transcriptional regulator</fullName>
    </submittedName>
</protein>
<evidence type="ECO:0000313" key="5">
    <source>
        <dbReference type="EMBL" id="TDD18591.1"/>
    </source>
</evidence>
<evidence type="ECO:0000256" key="1">
    <source>
        <dbReference type="ARBA" id="ARBA00023015"/>
    </source>
</evidence>
<name>A0A4R4WJJ0_9ACTN</name>
<dbReference type="PANTHER" id="PTHR33204:SF18">
    <property type="entry name" value="TRANSCRIPTIONAL REGULATORY PROTEIN"/>
    <property type="match status" value="1"/>
</dbReference>
<dbReference type="InterPro" id="IPR036390">
    <property type="entry name" value="WH_DNA-bd_sf"/>
</dbReference>
<sequence>MGVMTSKRRYDDSCGLAQGLNVVGDRWALHVVRELLLEPRRFADLRADLPGISSNVLTQRLTDLEEAGVVRRRRLPPPAASWVYELTGWGAELEPVILQLGAWAARSSDFDTESPLSCTSVVLSMRTMFRLEAAEGVVLRIGFRLAERNVLARIETEQLDVVVVESLAAAAAAVVTTTPEVLAKLLFDRLDLDAALGEGLVSLEGDRAGFERYLACFRLSGAAS</sequence>
<dbReference type="Proteomes" id="UP000295172">
    <property type="component" value="Unassembled WGS sequence"/>
</dbReference>
<keyword evidence="3" id="KW-0804">Transcription</keyword>
<evidence type="ECO:0000259" key="4">
    <source>
        <dbReference type="PROSITE" id="PS51118"/>
    </source>
</evidence>
<dbReference type="PANTHER" id="PTHR33204">
    <property type="entry name" value="TRANSCRIPTIONAL REGULATOR, MARR FAMILY"/>
    <property type="match status" value="1"/>
</dbReference>
<dbReference type="InterPro" id="IPR036388">
    <property type="entry name" value="WH-like_DNA-bd_sf"/>
</dbReference>
<proteinExistence type="predicted"/>
<evidence type="ECO:0000256" key="2">
    <source>
        <dbReference type="ARBA" id="ARBA00023125"/>
    </source>
</evidence>
<reference evidence="5 6" key="1">
    <citation type="submission" date="2019-02" db="EMBL/GenBank/DDBJ databases">
        <title>Draft genome sequences of novel Actinobacteria.</title>
        <authorList>
            <person name="Sahin N."/>
            <person name="Ay H."/>
            <person name="Saygin H."/>
        </authorList>
    </citation>
    <scope>NUCLEOTIDE SEQUENCE [LARGE SCALE GENOMIC DNA]</scope>
    <source>
        <strain evidence="5 6">16K104</strain>
    </source>
</reference>
<feature type="domain" description="HTH hxlR-type" evidence="4">
    <location>
        <begin position="14"/>
        <end position="112"/>
    </location>
</feature>
<dbReference type="InterPro" id="IPR036527">
    <property type="entry name" value="SCP2_sterol-bd_dom_sf"/>
</dbReference>